<proteinExistence type="predicted"/>
<evidence type="ECO:0000313" key="2">
    <source>
        <dbReference type="Proteomes" id="UP000779900"/>
    </source>
</evidence>
<accession>A0A937XEW1</accession>
<sequence length="274" mass="30479">MPGRAEPGAQSDARAGLVRLGHLCFDDLLLLKPETLDAGHWTSDLIADWALATNNAPTVQLHFRRSANLQSAIRNLQSPAALADIRAAQSRLVHAFAYDLLRAKAPPLYDALPWHDWDFWIVARRFKLWQTRFLLAGDGTTVTMCRCRKSAGAYVFEPDETIGRYTEAKAALEKVRRFRLVSPKPQATSPRPLEIPLPDSSVDLAIVGSSPHLQAANCEPVTRELTRVAINVLLVENNPLCQPLDEGPLTAAGFIPDSVEVRGFGARRCWWERR</sequence>
<gene>
    <name evidence="1" type="ORF">FJY68_00935</name>
</gene>
<evidence type="ECO:0000313" key="1">
    <source>
        <dbReference type="EMBL" id="MBM3330396.1"/>
    </source>
</evidence>
<dbReference type="AlphaFoldDB" id="A0A937XEW1"/>
<comment type="caution">
    <text evidence="1">The sequence shown here is derived from an EMBL/GenBank/DDBJ whole genome shotgun (WGS) entry which is preliminary data.</text>
</comment>
<organism evidence="1 2">
    <name type="scientific">candidate division WOR-3 bacterium</name>
    <dbReference type="NCBI Taxonomy" id="2052148"/>
    <lineage>
        <taxon>Bacteria</taxon>
        <taxon>Bacteria division WOR-3</taxon>
    </lineage>
</organism>
<name>A0A937XEW1_UNCW3</name>
<protein>
    <submittedName>
        <fullName evidence="1">Uncharacterized protein</fullName>
    </submittedName>
</protein>
<dbReference type="EMBL" id="VGIR01000002">
    <property type="protein sequence ID" value="MBM3330396.1"/>
    <property type="molecule type" value="Genomic_DNA"/>
</dbReference>
<reference evidence="1" key="1">
    <citation type="submission" date="2019-03" db="EMBL/GenBank/DDBJ databases">
        <title>Lake Tanganyika Metagenome-Assembled Genomes (MAGs).</title>
        <authorList>
            <person name="Tran P."/>
        </authorList>
    </citation>
    <scope>NUCLEOTIDE SEQUENCE</scope>
    <source>
        <strain evidence="1">K_DeepCast_150m_m2_040</strain>
    </source>
</reference>
<dbReference type="Proteomes" id="UP000779900">
    <property type="component" value="Unassembled WGS sequence"/>
</dbReference>